<comment type="caution">
    <text evidence="2">The sequence shown here is derived from an EMBL/GenBank/DDBJ whole genome shotgun (WGS) entry which is preliminary data.</text>
</comment>
<evidence type="ECO:0000313" key="3">
    <source>
        <dbReference type="Proteomes" id="UP000317624"/>
    </source>
</evidence>
<proteinExistence type="predicted"/>
<name>A0A558BSG3_9BACT</name>
<gene>
    <name evidence="2" type="ORF">FNT36_17585</name>
</gene>
<feature type="signal peptide" evidence="1">
    <location>
        <begin position="1"/>
        <end position="22"/>
    </location>
</feature>
<dbReference type="Proteomes" id="UP000317624">
    <property type="component" value="Unassembled WGS sequence"/>
</dbReference>
<dbReference type="OrthoDB" id="880445at2"/>
<accession>A0A558BSG3</accession>
<protein>
    <submittedName>
        <fullName evidence="2">Uncharacterized protein</fullName>
    </submittedName>
</protein>
<organism evidence="2 3">
    <name type="scientific">Hymenobacter setariae</name>
    <dbReference type="NCBI Taxonomy" id="2594794"/>
    <lineage>
        <taxon>Bacteria</taxon>
        <taxon>Pseudomonadati</taxon>
        <taxon>Bacteroidota</taxon>
        <taxon>Cytophagia</taxon>
        <taxon>Cytophagales</taxon>
        <taxon>Hymenobacteraceae</taxon>
        <taxon>Hymenobacter</taxon>
    </lineage>
</organism>
<dbReference type="EMBL" id="VMRJ01000004">
    <property type="protein sequence ID" value="TVT39460.1"/>
    <property type="molecule type" value="Genomic_DNA"/>
</dbReference>
<dbReference type="RefSeq" id="WP_144850343.1">
    <property type="nucleotide sequence ID" value="NZ_VMRJ01000004.1"/>
</dbReference>
<evidence type="ECO:0000256" key="1">
    <source>
        <dbReference type="SAM" id="SignalP"/>
    </source>
</evidence>
<evidence type="ECO:0000313" key="2">
    <source>
        <dbReference type="EMBL" id="TVT39460.1"/>
    </source>
</evidence>
<dbReference type="AlphaFoldDB" id="A0A558BSG3"/>
<keyword evidence="1" id="KW-0732">Signal</keyword>
<reference evidence="2 3" key="1">
    <citation type="submission" date="2019-07" db="EMBL/GenBank/DDBJ databases">
        <title>Hymenobacter sp. straun FUR1 Genome sequencing and assembly.</title>
        <authorList>
            <person name="Chhetri G."/>
        </authorList>
    </citation>
    <scope>NUCLEOTIDE SEQUENCE [LARGE SCALE GENOMIC DNA]</scope>
    <source>
        <strain evidence="2 3">Fur1</strain>
    </source>
</reference>
<feature type="chain" id="PRO_5022234802" evidence="1">
    <location>
        <begin position="23"/>
        <end position="147"/>
    </location>
</feature>
<keyword evidence="3" id="KW-1185">Reference proteome</keyword>
<sequence>MRRIFGLLIWAALLPAPLLAQKALPTDSTSTEPDQELDDFGGHFKGIHRITTKMRGVRGAGETVYLVSADGRRLSVFRENKLLWATNVVAPFKAEIPAGRISSLVLSSHILFVGLGKRGSAEVDRRTGRIVSKYFDHDPSNLAAEPH</sequence>